<dbReference type="AlphaFoldDB" id="A0AAD6TC03"/>
<organism evidence="1 2">
    <name type="scientific">Mycena alexandri</name>
    <dbReference type="NCBI Taxonomy" id="1745969"/>
    <lineage>
        <taxon>Eukaryota</taxon>
        <taxon>Fungi</taxon>
        <taxon>Dikarya</taxon>
        <taxon>Basidiomycota</taxon>
        <taxon>Agaricomycotina</taxon>
        <taxon>Agaricomycetes</taxon>
        <taxon>Agaricomycetidae</taxon>
        <taxon>Agaricales</taxon>
        <taxon>Marasmiineae</taxon>
        <taxon>Mycenaceae</taxon>
        <taxon>Mycena</taxon>
    </lineage>
</organism>
<sequence>MYTEDIYESSEHDVRLRDEIEKLGVIVERRGERKNQLKANVEDEWPREASVEPMDAPEEVIPVHWVTMTKITAKIVSHRPTCATATMRRLTISMGMRHCLLVGQRMERDCVRRKYKEHPASKLEARQLGKAQQPSRQSHRIYLKSRTTNWRLRLHALHASGLTLRGQFATLEVEPLVSVRKAGVHSGGVECECEHGAICGGVRQNQHQDRPSVGEDVGGVERGDVTRMCVE</sequence>
<protein>
    <submittedName>
        <fullName evidence="1">Uncharacterized protein</fullName>
    </submittedName>
</protein>
<evidence type="ECO:0000313" key="1">
    <source>
        <dbReference type="EMBL" id="KAJ7043774.1"/>
    </source>
</evidence>
<dbReference type="EMBL" id="JARJCM010000009">
    <property type="protein sequence ID" value="KAJ7043774.1"/>
    <property type="molecule type" value="Genomic_DNA"/>
</dbReference>
<name>A0AAD6TC03_9AGAR</name>
<evidence type="ECO:0000313" key="2">
    <source>
        <dbReference type="Proteomes" id="UP001218188"/>
    </source>
</evidence>
<keyword evidence="2" id="KW-1185">Reference proteome</keyword>
<accession>A0AAD6TC03</accession>
<comment type="caution">
    <text evidence="1">The sequence shown here is derived from an EMBL/GenBank/DDBJ whole genome shotgun (WGS) entry which is preliminary data.</text>
</comment>
<dbReference type="Proteomes" id="UP001218188">
    <property type="component" value="Unassembled WGS sequence"/>
</dbReference>
<proteinExistence type="predicted"/>
<gene>
    <name evidence="1" type="ORF">C8F04DRAFT_1229248</name>
</gene>
<reference evidence="1" key="1">
    <citation type="submission" date="2023-03" db="EMBL/GenBank/DDBJ databases">
        <title>Massive genome expansion in bonnet fungi (Mycena s.s.) driven by repeated elements and novel gene families across ecological guilds.</title>
        <authorList>
            <consortium name="Lawrence Berkeley National Laboratory"/>
            <person name="Harder C.B."/>
            <person name="Miyauchi S."/>
            <person name="Viragh M."/>
            <person name="Kuo A."/>
            <person name="Thoen E."/>
            <person name="Andreopoulos B."/>
            <person name="Lu D."/>
            <person name="Skrede I."/>
            <person name="Drula E."/>
            <person name="Henrissat B."/>
            <person name="Morin E."/>
            <person name="Kohler A."/>
            <person name="Barry K."/>
            <person name="LaButti K."/>
            <person name="Morin E."/>
            <person name="Salamov A."/>
            <person name="Lipzen A."/>
            <person name="Mereny Z."/>
            <person name="Hegedus B."/>
            <person name="Baldrian P."/>
            <person name="Stursova M."/>
            <person name="Weitz H."/>
            <person name="Taylor A."/>
            <person name="Grigoriev I.V."/>
            <person name="Nagy L.G."/>
            <person name="Martin F."/>
            <person name="Kauserud H."/>
        </authorList>
    </citation>
    <scope>NUCLEOTIDE SEQUENCE</scope>
    <source>
        <strain evidence="1">CBHHK200</strain>
    </source>
</reference>